<evidence type="ECO:0000313" key="3">
    <source>
        <dbReference type="Proteomes" id="UP000198963"/>
    </source>
</evidence>
<accession>A0A1H1SML7</accession>
<dbReference type="InterPro" id="IPR003593">
    <property type="entry name" value="AAA+_ATPase"/>
</dbReference>
<dbReference type="SUPFAM" id="SSF52540">
    <property type="entry name" value="P-loop containing nucleoside triphosphate hydrolases"/>
    <property type="match status" value="1"/>
</dbReference>
<sequence>MKKIKVKKLIDLINEVEKEPQPKFIWKGIPENSAGLIVGHPKAGKTTLAENLAISLSIGRKSFFGSVLDGIPKKVLFVGLEEPYKLRARRNKLQLSSLNEKEIEHFSNNFDTTGKDFIEFINDENDWKVLRDYIKASEAKIVFIDSLTSMFEGKIEDSNTGRKFTQLFSKYLKPLNKTYILIHHTTKSNEKPMEPSNVAGSRVILQYFEYIYGMSEVPSEEGGYYFCDIQNKHVEKDSTSAMMYRCNSARWMEYLGKENKYILYNDKVKRNVDGRYDDTNENLIYDFALKQYNQGNTYTSTSTMIAELVNGDNKVMSHDTFHKAKNKLIKKGRLEKKARGEFKIVLKPEIENGERK</sequence>
<dbReference type="InterPro" id="IPR027417">
    <property type="entry name" value="P-loop_NTPase"/>
</dbReference>
<dbReference type="Gene3D" id="3.40.50.300">
    <property type="entry name" value="P-loop containing nucleotide triphosphate hydrolases"/>
    <property type="match status" value="1"/>
</dbReference>
<evidence type="ECO:0000259" key="1">
    <source>
        <dbReference type="SMART" id="SM00382"/>
    </source>
</evidence>
<dbReference type="Proteomes" id="UP000198963">
    <property type="component" value="Chromosome I"/>
</dbReference>
<dbReference type="AlphaFoldDB" id="A0A1H1SML7"/>
<keyword evidence="3" id="KW-1185">Reference proteome</keyword>
<name>A0A1H1SML7_9FLAO</name>
<protein>
    <submittedName>
        <fullName evidence="2">AAA domain-containing protein</fullName>
    </submittedName>
</protein>
<feature type="domain" description="AAA+ ATPase" evidence="1">
    <location>
        <begin position="31"/>
        <end position="209"/>
    </location>
</feature>
<evidence type="ECO:0000313" key="2">
    <source>
        <dbReference type="EMBL" id="SDS49161.1"/>
    </source>
</evidence>
<dbReference type="STRING" id="1249933.SAMN04489797_1715"/>
<organism evidence="2 3">
    <name type="scientific">Winogradskyella sediminis</name>
    <dbReference type="NCBI Taxonomy" id="1382466"/>
    <lineage>
        <taxon>Bacteria</taxon>
        <taxon>Pseudomonadati</taxon>
        <taxon>Bacteroidota</taxon>
        <taxon>Flavobacteriia</taxon>
        <taxon>Flavobacteriales</taxon>
        <taxon>Flavobacteriaceae</taxon>
        <taxon>Winogradskyella</taxon>
    </lineage>
</organism>
<proteinExistence type="predicted"/>
<gene>
    <name evidence="2" type="ORF">SAMN04489797_1715</name>
</gene>
<dbReference type="EMBL" id="LT629774">
    <property type="protein sequence ID" value="SDS49161.1"/>
    <property type="molecule type" value="Genomic_DNA"/>
</dbReference>
<dbReference type="RefSeq" id="WP_092446149.1">
    <property type="nucleotide sequence ID" value="NZ_LT629774.1"/>
</dbReference>
<dbReference type="SMART" id="SM00382">
    <property type="entry name" value="AAA"/>
    <property type="match status" value="1"/>
</dbReference>
<reference evidence="2 3" key="1">
    <citation type="submission" date="2016-10" db="EMBL/GenBank/DDBJ databases">
        <authorList>
            <person name="Varghese N."/>
            <person name="Submissions S."/>
        </authorList>
    </citation>
    <scope>NUCLEOTIDE SEQUENCE [LARGE SCALE GENOMIC DNA]</scope>
    <source>
        <strain evidence="2 3">RHA_55</strain>
    </source>
</reference>
<dbReference type="Pfam" id="PF13481">
    <property type="entry name" value="AAA_25"/>
    <property type="match status" value="1"/>
</dbReference>